<organism evidence="1 2">
    <name type="scientific">Gymnopus androsaceus JB14</name>
    <dbReference type="NCBI Taxonomy" id="1447944"/>
    <lineage>
        <taxon>Eukaryota</taxon>
        <taxon>Fungi</taxon>
        <taxon>Dikarya</taxon>
        <taxon>Basidiomycota</taxon>
        <taxon>Agaricomycotina</taxon>
        <taxon>Agaricomycetes</taxon>
        <taxon>Agaricomycetidae</taxon>
        <taxon>Agaricales</taxon>
        <taxon>Marasmiineae</taxon>
        <taxon>Omphalotaceae</taxon>
        <taxon>Gymnopus</taxon>
    </lineage>
</organism>
<evidence type="ECO:0000313" key="1">
    <source>
        <dbReference type="EMBL" id="KAE9406695.1"/>
    </source>
</evidence>
<name>A0A6A4ID56_9AGAR</name>
<proteinExistence type="predicted"/>
<gene>
    <name evidence="1" type="ORF">BT96DRAFT_204322</name>
</gene>
<reference evidence="1" key="1">
    <citation type="journal article" date="2019" name="Environ. Microbiol.">
        <title>Fungal ecological strategies reflected in gene transcription - a case study of two litter decomposers.</title>
        <authorList>
            <person name="Barbi F."/>
            <person name="Kohler A."/>
            <person name="Barry K."/>
            <person name="Baskaran P."/>
            <person name="Daum C."/>
            <person name="Fauchery L."/>
            <person name="Ihrmark K."/>
            <person name="Kuo A."/>
            <person name="LaButti K."/>
            <person name="Lipzen A."/>
            <person name="Morin E."/>
            <person name="Grigoriev I.V."/>
            <person name="Henrissat B."/>
            <person name="Lindahl B."/>
            <person name="Martin F."/>
        </authorList>
    </citation>
    <scope>NUCLEOTIDE SEQUENCE</scope>
    <source>
        <strain evidence="1">JB14</strain>
    </source>
</reference>
<dbReference type="EMBL" id="ML769400">
    <property type="protein sequence ID" value="KAE9406695.1"/>
    <property type="molecule type" value="Genomic_DNA"/>
</dbReference>
<evidence type="ECO:0000313" key="2">
    <source>
        <dbReference type="Proteomes" id="UP000799118"/>
    </source>
</evidence>
<dbReference type="AlphaFoldDB" id="A0A6A4ID56"/>
<sequence length="124" mass="14179">MPDHDWKNVDWYHGCGNAEIPNGEWKEVQIAKYVPAVGGLIFPPGFDPVENLESVVTYFSISFTNINQWFEGLGIGILMQRDDHAQRLALKYRVPRFRDNEMNLAVLLLTVGQVWKNTMMTLPG</sequence>
<dbReference type="OrthoDB" id="1062969at2759"/>
<protein>
    <submittedName>
        <fullName evidence="1">Uncharacterized protein</fullName>
    </submittedName>
</protein>
<accession>A0A6A4ID56</accession>
<keyword evidence="2" id="KW-1185">Reference proteome</keyword>
<dbReference type="Proteomes" id="UP000799118">
    <property type="component" value="Unassembled WGS sequence"/>
</dbReference>